<comment type="caution">
    <text evidence="2">The sequence shown here is derived from an EMBL/GenBank/DDBJ whole genome shotgun (WGS) entry which is preliminary data.</text>
</comment>
<keyword evidence="1" id="KW-0472">Membrane</keyword>
<gene>
    <name evidence="2" type="ORF">SAMN05444368_0967</name>
</gene>
<proteinExistence type="predicted"/>
<dbReference type="RefSeq" id="WP_014806064.1">
    <property type="nucleotide sequence ID" value="NZ_DAONBL010000036.1"/>
</dbReference>
<dbReference type="EMBL" id="FSQZ01000001">
    <property type="protein sequence ID" value="SIN66797.1"/>
    <property type="molecule type" value="Genomic_DNA"/>
</dbReference>
<sequence>MKKRLMIQIGLVIAAILVSIFLYRIGKGFQFIVENKNYSLGDVTFEVRGPVRVTFDDEIQLDLGEDEANLALLIGYGKHKIKVDVLDENGNVVSSTEKIFNVSGKEGDLLSIPALLGGSETWIFKRET</sequence>
<evidence type="ECO:0000256" key="1">
    <source>
        <dbReference type="SAM" id="Phobius"/>
    </source>
</evidence>
<evidence type="ECO:0000313" key="2">
    <source>
        <dbReference type="EMBL" id="SIN66797.1"/>
    </source>
</evidence>
<dbReference type="Proteomes" id="UP000185093">
    <property type="component" value="Unassembled WGS sequence"/>
</dbReference>
<protein>
    <submittedName>
        <fullName evidence="2">Uncharacterized protein</fullName>
    </submittedName>
</protein>
<dbReference type="InterPro" id="IPR046654">
    <property type="entry name" value="DUF6672"/>
</dbReference>
<keyword evidence="3" id="KW-1185">Reference proteome</keyword>
<evidence type="ECO:0000313" key="3">
    <source>
        <dbReference type="Proteomes" id="UP000185093"/>
    </source>
</evidence>
<organism evidence="2 3">
    <name type="scientific">Acetomicrobium flavidum</name>
    <dbReference type="NCBI Taxonomy" id="49896"/>
    <lineage>
        <taxon>Bacteria</taxon>
        <taxon>Thermotogati</taxon>
        <taxon>Synergistota</taxon>
        <taxon>Synergistia</taxon>
        <taxon>Synergistales</taxon>
        <taxon>Acetomicrobiaceae</taxon>
        <taxon>Acetomicrobium</taxon>
    </lineage>
</organism>
<keyword evidence="1" id="KW-1133">Transmembrane helix</keyword>
<keyword evidence="1" id="KW-0812">Transmembrane</keyword>
<dbReference type="Pfam" id="PF20377">
    <property type="entry name" value="DUF6672"/>
    <property type="match status" value="1"/>
</dbReference>
<reference evidence="2 3" key="1">
    <citation type="submission" date="2016-11" db="EMBL/GenBank/DDBJ databases">
        <authorList>
            <person name="Varghese N."/>
            <person name="Submissions S."/>
        </authorList>
    </citation>
    <scope>NUCLEOTIDE SEQUENCE [LARGE SCALE GENOMIC DNA]</scope>
    <source>
        <strain evidence="2 3">DSM 20664</strain>
    </source>
</reference>
<name>A0ABY1JCT1_9BACT</name>
<accession>A0ABY1JCT1</accession>
<feature type="transmembrane region" description="Helical" evidence="1">
    <location>
        <begin position="6"/>
        <end position="26"/>
    </location>
</feature>